<sequence length="188" mass="21886">MQIKYINYVCQLQQCILYILYIIIVFQSKQFIRLPVFILIQTTRQISIFQKLKQIQNGFVKLRPVLSEFFFAPNLALNSREQIILREKIKLKVNKLNANVNLELKIMHLRIKQLKLVYKISVVKRDFVVMAGVGKIGEQMVGNGVKMEGLYIERMEGIQYLRKQSFGLFKEKVLCGVRKCVSGINNIG</sequence>
<evidence type="ECO:0000256" key="1">
    <source>
        <dbReference type="SAM" id="Phobius"/>
    </source>
</evidence>
<comment type="caution">
    <text evidence="2">The sequence shown here is derived from an EMBL/GenBank/DDBJ whole genome shotgun (WGS) entry which is preliminary data.</text>
</comment>
<accession>A0ABP1H2C1</accession>
<keyword evidence="1" id="KW-1133">Transmembrane helix</keyword>
<evidence type="ECO:0000313" key="3">
    <source>
        <dbReference type="Proteomes" id="UP001642409"/>
    </source>
</evidence>
<keyword evidence="1" id="KW-0812">Transmembrane</keyword>
<gene>
    <name evidence="2" type="ORF">HINF_LOCUS5864</name>
</gene>
<reference evidence="2 3" key="1">
    <citation type="submission" date="2024-07" db="EMBL/GenBank/DDBJ databases">
        <authorList>
            <person name="Akdeniz Z."/>
        </authorList>
    </citation>
    <scope>NUCLEOTIDE SEQUENCE [LARGE SCALE GENOMIC DNA]</scope>
</reference>
<dbReference type="Proteomes" id="UP001642409">
    <property type="component" value="Unassembled WGS sequence"/>
</dbReference>
<organism evidence="2 3">
    <name type="scientific">Hexamita inflata</name>
    <dbReference type="NCBI Taxonomy" id="28002"/>
    <lineage>
        <taxon>Eukaryota</taxon>
        <taxon>Metamonada</taxon>
        <taxon>Diplomonadida</taxon>
        <taxon>Hexamitidae</taxon>
        <taxon>Hexamitinae</taxon>
        <taxon>Hexamita</taxon>
    </lineage>
</organism>
<name>A0ABP1H2C1_9EUKA</name>
<protein>
    <submittedName>
        <fullName evidence="2">Hypothetical_protein</fullName>
    </submittedName>
</protein>
<keyword evidence="3" id="KW-1185">Reference proteome</keyword>
<proteinExistence type="predicted"/>
<dbReference type="EMBL" id="CAXDID020000011">
    <property type="protein sequence ID" value="CAL5979783.1"/>
    <property type="molecule type" value="Genomic_DNA"/>
</dbReference>
<keyword evidence="1" id="KW-0472">Membrane</keyword>
<feature type="transmembrane region" description="Helical" evidence="1">
    <location>
        <begin position="6"/>
        <end position="26"/>
    </location>
</feature>
<evidence type="ECO:0000313" key="2">
    <source>
        <dbReference type="EMBL" id="CAL5979783.1"/>
    </source>
</evidence>